<evidence type="ECO:0000313" key="2">
    <source>
        <dbReference type="EMBL" id="SAY55113.1"/>
    </source>
</evidence>
<dbReference type="EMBL" id="FKLO01000014">
    <property type="protein sequence ID" value="SAY55113.1"/>
    <property type="molecule type" value="Genomic_DNA"/>
</dbReference>
<dbReference type="Proteomes" id="UP000190837">
    <property type="component" value="Unassembled WGS sequence"/>
</dbReference>
<protein>
    <submittedName>
        <fullName evidence="2">Uncharacterized protein</fullName>
    </submittedName>
</protein>
<accession>A0A1C3HNN4</accession>
<proteinExistence type="predicted"/>
<feature type="region of interest" description="Disordered" evidence="1">
    <location>
        <begin position="15"/>
        <end position="43"/>
    </location>
</feature>
<evidence type="ECO:0000313" key="3">
    <source>
        <dbReference type="Proteomes" id="UP000190837"/>
    </source>
</evidence>
<name>A0A1C3HNN4_9GAMM</name>
<feature type="compositionally biased region" description="Polar residues" evidence="1">
    <location>
        <begin position="25"/>
        <end position="43"/>
    </location>
</feature>
<sequence length="43" mass="4757">MKEQNAQPARVRIRISGEHGRITRMSISGRSAPVQNKTPQAAQ</sequence>
<reference evidence="3" key="1">
    <citation type="submission" date="2016-04" db="EMBL/GenBank/DDBJ databases">
        <authorList>
            <person name="Tagini F."/>
        </authorList>
    </citation>
    <scope>NUCLEOTIDE SEQUENCE [LARGE SCALE GENOMIC DNA]</scope>
    <source>
        <strain evidence="3">CHUV0807</strain>
    </source>
</reference>
<gene>
    <name evidence="2" type="ORF">CHUV0807_0191</name>
</gene>
<organism evidence="2 3">
    <name type="scientific">Cardiobacterium hominis</name>
    <dbReference type="NCBI Taxonomy" id="2718"/>
    <lineage>
        <taxon>Bacteria</taxon>
        <taxon>Pseudomonadati</taxon>
        <taxon>Pseudomonadota</taxon>
        <taxon>Gammaproteobacteria</taxon>
        <taxon>Cardiobacteriales</taxon>
        <taxon>Cardiobacteriaceae</taxon>
        <taxon>Cardiobacterium</taxon>
    </lineage>
</organism>
<dbReference type="AlphaFoldDB" id="A0A1C3HNN4"/>
<evidence type="ECO:0000256" key="1">
    <source>
        <dbReference type="SAM" id="MobiDB-lite"/>
    </source>
</evidence>
<dbReference type="RefSeq" id="WP_256860865.1">
    <property type="nucleotide sequence ID" value="NZ_CAURWG010000041.1"/>
</dbReference>